<name>A0A143HM40_MICTH</name>
<keyword evidence="7" id="KW-1278">Translocase</keyword>
<dbReference type="PROSITE" id="PS00211">
    <property type="entry name" value="ABC_TRANSPORTER_1"/>
    <property type="match status" value="1"/>
</dbReference>
<dbReference type="GO" id="GO:0016887">
    <property type="term" value="F:ATP hydrolysis activity"/>
    <property type="evidence" value="ECO:0007669"/>
    <property type="project" value="InterPro"/>
</dbReference>
<evidence type="ECO:0000256" key="7">
    <source>
        <dbReference type="ARBA" id="ARBA00022967"/>
    </source>
</evidence>
<evidence type="ECO:0000256" key="4">
    <source>
        <dbReference type="ARBA" id="ARBA00022519"/>
    </source>
</evidence>
<dbReference type="STRING" id="252514.A3224_08255"/>
<dbReference type="SMART" id="SM00382">
    <property type="entry name" value="AAA"/>
    <property type="match status" value="1"/>
</dbReference>
<dbReference type="OrthoDB" id="9802264at2"/>
<dbReference type="GO" id="GO:0140359">
    <property type="term" value="F:ABC-type transporter activity"/>
    <property type="evidence" value="ECO:0007669"/>
    <property type="project" value="InterPro"/>
</dbReference>
<keyword evidence="13" id="KW-1185">Reference proteome</keyword>
<dbReference type="InterPro" id="IPR017871">
    <property type="entry name" value="ABC_transporter-like_CS"/>
</dbReference>
<reference evidence="13" key="1">
    <citation type="submission" date="2016-03" db="EMBL/GenBank/DDBJ databases">
        <authorList>
            <person name="Lee Y.-S."/>
            <person name="Choi Y.-L."/>
        </authorList>
    </citation>
    <scope>NUCLEOTIDE SEQUENCE [LARGE SCALE GENOMIC DNA]</scope>
    <source>
        <strain evidence="13">DAU221</strain>
    </source>
</reference>
<keyword evidence="1" id="KW-0813">Transport</keyword>
<protein>
    <submittedName>
        <fullName evidence="12">Molybdenum ABC transporter ATP-binding protein</fullName>
    </submittedName>
</protein>
<evidence type="ECO:0000256" key="6">
    <source>
        <dbReference type="ARBA" id="ARBA00022840"/>
    </source>
</evidence>
<dbReference type="PANTHER" id="PTHR43514">
    <property type="entry name" value="ABC TRANSPORTER I FAMILY MEMBER 10"/>
    <property type="match status" value="1"/>
</dbReference>
<evidence type="ECO:0000256" key="1">
    <source>
        <dbReference type="ARBA" id="ARBA00022448"/>
    </source>
</evidence>
<evidence type="ECO:0000313" key="12">
    <source>
        <dbReference type="EMBL" id="AMX02577.1"/>
    </source>
</evidence>
<evidence type="ECO:0000256" key="9">
    <source>
        <dbReference type="PROSITE-ProRule" id="PRU01213"/>
    </source>
</evidence>
<evidence type="ECO:0000256" key="3">
    <source>
        <dbReference type="ARBA" id="ARBA00022505"/>
    </source>
</evidence>
<evidence type="ECO:0000259" key="10">
    <source>
        <dbReference type="PROSITE" id="PS50893"/>
    </source>
</evidence>
<dbReference type="GeneID" id="76608036"/>
<proteinExistence type="predicted"/>
<dbReference type="Pfam" id="PF00005">
    <property type="entry name" value="ABC_tran"/>
    <property type="match status" value="1"/>
</dbReference>
<feature type="domain" description="ABC transporter" evidence="10">
    <location>
        <begin position="7"/>
        <end position="239"/>
    </location>
</feature>
<dbReference type="InterPro" id="IPR004606">
    <property type="entry name" value="Mop_domain"/>
</dbReference>
<dbReference type="InterPro" id="IPR008995">
    <property type="entry name" value="Mo/tungstate-bd_C_term_dom"/>
</dbReference>
<dbReference type="GO" id="GO:0016020">
    <property type="term" value="C:membrane"/>
    <property type="evidence" value="ECO:0007669"/>
    <property type="project" value="InterPro"/>
</dbReference>
<dbReference type="GO" id="GO:0015098">
    <property type="term" value="F:molybdate ion transmembrane transporter activity"/>
    <property type="evidence" value="ECO:0007669"/>
    <property type="project" value="InterPro"/>
</dbReference>
<dbReference type="PROSITE" id="PS51866">
    <property type="entry name" value="MOP"/>
    <property type="match status" value="1"/>
</dbReference>
<dbReference type="KEGG" id="mthd:A3224_08255"/>
<dbReference type="EMBL" id="CP014864">
    <property type="protein sequence ID" value="AMX02577.1"/>
    <property type="molecule type" value="Genomic_DNA"/>
</dbReference>
<gene>
    <name evidence="12" type="ORF">A3224_08255</name>
</gene>
<dbReference type="NCBIfam" id="TIGR02142">
    <property type="entry name" value="modC_ABC"/>
    <property type="match status" value="1"/>
</dbReference>
<dbReference type="Gene3D" id="3.40.50.300">
    <property type="entry name" value="P-loop containing nucleotide triphosphate hydrolases"/>
    <property type="match status" value="1"/>
</dbReference>
<dbReference type="PANTHER" id="PTHR43514:SF10">
    <property type="entry name" value="MOLYBDENUM IMPORT ATP-BINDING PROTEIN MODC 2"/>
    <property type="match status" value="1"/>
</dbReference>
<keyword evidence="6 12" id="KW-0067">ATP-binding</keyword>
<dbReference type="GO" id="GO:0005524">
    <property type="term" value="F:ATP binding"/>
    <property type="evidence" value="ECO:0007669"/>
    <property type="project" value="UniProtKB-KW"/>
</dbReference>
<organism evidence="12 13">
    <name type="scientific">Microbulbifer thermotolerans</name>
    <dbReference type="NCBI Taxonomy" id="252514"/>
    <lineage>
        <taxon>Bacteria</taxon>
        <taxon>Pseudomonadati</taxon>
        <taxon>Pseudomonadota</taxon>
        <taxon>Gammaproteobacteria</taxon>
        <taxon>Cellvibrionales</taxon>
        <taxon>Microbulbiferaceae</taxon>
        <taxon>Microbulbifer</taxon>
    </lineage>
</organism>
<evidence type="ECO:0000256" key="2">
    <source>
        <dbReference type="ARBA" id="ARBA00022475"/>
    </source>
</evidence>
<dbReference type="InterPro" id="IPR011868">
    <property type="entry name" value="ModC_ABC_ATP-bd"/>
</dbReference>
<dbReference type="InterPro" id="IPR027417">
    <property type="entry name" value="P-loop_NTPase"/>
</dbReference>
<dbReference type="RefSeq" id="WP_067153333.1">
    <property type="nucleotide sequence ID" value="NZ_CP014864.1"/>
</dbReference>
<evidence type="ECO:0000256" key="8">
    <source>
        <dbReference type="ARBA" id="ARBA00023136"/>
    </source>
</evidence>
<dbReference type="InterPro" id="IPR003439">
    <property type="entry name" value="ABC_transporter-like_ATP-bd"/>
</dbReference>
<keyword evidence="2" id="KW-1003">Cell membrane</keyword>
<dbReference type="Gene3D" id="2.40.50.100">
    <property type="match status" value="1"/>
</dbReference>
<keyword evidence="5" id="KW-0547">Nucleotide-binding</keyword>
<keyword evidence="4" id="KW-0997">Cell inner membrane</keyword>
<dbReference type="AlphaFoldDB" id="A0A143HM40"/>
<feature type="domain" description="Mop" evidence="11">
    <location>
        <begin position="298"/>
        <end position="363"/>
    </location>
</feature>
<dbReference type="InterPro" id="IPR050334">
    <property type="entry name" value="Molybdenum_import_ModC"/>
</dbReference>
<dbReference type="SUPFAM" id="SSF50331">
    <property type="entry name" value="MOP-like"/>
    <property type="match status" value="1"/>
</dbReference>
<dbReference type="SUPFAM" id="SSF52540">
    <property type="entry name" value="P-loop containing nucleoside triphosphate hydrolases"/>
    <property type="match status" value="1"/>
</dbReference>
<evidence type="ECO:0000259" key="11">
    <source>
        <dbReference type="PROSITE" id="PS51866"/>
    </source>
</evidence>
<dbReference type="Pfam" id="PF03459">
    <property type="entry name" value="TOBE"/>
    <property type="match status" value="1"/>
</dbReference>
<evidence type="ECO:0000313" key="13">
    <source>
        <dbReference type="Proteomes" id="UP000076077"/>
    </source>
</evidence>
<evidence type="ECO:0000256" key="5">
    <source>
        <dbReference type="ARBA" id="ARBA00022741"/>
    </source>
</evidence>
<sequence length="363" mass="40259">MPDNIRARFHIAFPSERGQSFCLDVDAMLPGSGIIAIFGHSGSGKTTLLRCIAGLQKIDRGRLIVNGETWQDEKNFLPTHKRQLGYVFQEASLFPHLCGRDNLEYALKRSGGHCQPKMVQRVIALMGIEPVLDRYPDQMSGGERQRVAIARALLIRPRLLLMDEPLASLDMARKQEILPYLERLRAEFAIPILYVSHSMYEVARLADYLLVLDKGRVAAQGAVSDVLSQLNLPLGFGEEAGVVLTGKVLERDSRWHLVRIGFSGGELWLPDNSDLGKEALRVRILARDVSLALEARDDTSVLNRLPVEVCEIGAGSNEATALVRLKCGDSYIIASLTRKSLARLRIEPGMKVWAQIKSAAIVQ</sequence>
<dbReference type="InterPro" id="IPR003593">
    <property type="entry name" value="AAA+_ATPase"/>
</dbReference>
<dbReference type="PROSITE" id="PS50893">
    <property type="entry name" value="ABC_TRANSPORTER_2"/>
    <property type="match status" value="1"/>
</dbReference>
<keyword evidence="8" id="KW-0472">Membrane</keyword>
<accession>A0A143HM40</accession>
<dbReference type="InterPro" id="IPR005116">
    <property type="entry name" value="Transp-assoc_OB_typ1"/>
</dbReference>
<dbReference type="Proteomes" id="UP000076077">
    <property type="component" value="Chromosome"/>
</dbReference>
<keyword evidence="3 9" id="KW-0500">Molybdenum</keyword>